<dbReference type="EMBL" id="JH600068">
    <property type="protein sequence ID" value="EIG54243.1"/>
    <property type="molecule type" value="Genomic_DNA"/>
</dbReference>
<evidence type="ECO:0000313" key="7">
    <source>
        <dbReference type="EMBL" id="EIG54243.1"/>
    </source>
</evidence>
<evidence type="ECO:0000256" key="1">
    <source>
        <dbReference type="ARBA" id="ARBA00022617"/>
    </source>
</evidence>
<dbReference type="eggNOG" id="COG2010">
    <property type="taxonomic scope" value="Bacteria"/>
</dbReference>
<name>I2Q387_9BACT</name>
<dbReference type="Pfam" id="PF02433">
    <property type="entry name" value="FixO"/>
    <property type="match status" value="1"/>
</dbReference>
<dbReference type="PANTHER" id="PTHR35008:SF4">
    <property type="entry name" value="BLL4482 PROTEIN"/>
    <property type="match status" value="1"/>
</dbReference>
<organism evidence="7">
    <name type="scientific">Desulfovibrio sp. U5L</name>
    <dbReference type="NCBI Taxonomy" id="596152"/>
    <lineage>
        <taxon>Bacteria</taxon>
        <taxon>Pseudomonadati</taxon>
        <taxon>Thermodesulfobacteriota</taxon>
        <taxon>Desulfovibrionia</taxon>
        <taxon>Desulfovibrionales</taxon>
        <taxon>Desulfovibrionaceae</taxon>
        <taxon>Desulfovibrio</taxon>
    </lineage>
</organism>
<dbReference type="InterPro" id="IPR009056">
    <property type="entry name" value="Cyt_c-like_dom"/>
</dbReference>
<evidence type="ECO:0000259" key="6">
    <source>
        <dbReference type="PROSITE" id="PS51007"/>
    </source>
</evidence>
<dbReference type="GO" id="GO:0009055">
    <property type="term" value="F:electron transfer activity"/>
    <property type="evidence" value="ECO:0007669"/>
    <property type="project" value="InterPro"/>
</dbReference>
<dbReference type="OrthoDB" id="9805440at2"/>
<dbReference type="Pfam" id="PF13442">
    <property type="entry name" value="Cytochrome_CBB3"/>
    <property type="match status" value="1"/>
</dbReference>
<feature type="domain" description="Cytochrome c" evidence="6">
    <location>
        <begin position="44"/>
        <end position="151"/>
    </location>
</feature>
<dbReference type="STRING" id="596152.DesU5LDRAFT_2587"/>
<gene>
    <name evidence="7" type="ORF">DesU5LDRAFT_2587</name>
</gene>
<feature type="domain" description="Cytochrome c" evidence="6">
    <location>
        <begin position="204"/>
        <end position="295"/>
    </location>
</feature>
<dbReference type="InterPro" id="IPR051459">
    <property type="entry name" value="Cytochrome_c-type_DH"/>
</dbReference>
<dbReference type="Gene3D" id="1.10.760.10">
    <property type="entry name" value="Cytochrome c-like domain"/>
    <property type="match status" value="2"/>
</dbReference>
<feature type="transmembrane region" description="Helical" evidence="5">
    <location>
        <begin position="6"/>
        <end position="26"/>
    </location>
</feature>
<dbReference type="PANTHER" id="PTHR35008">
    <property type="entry name" value="BLL4482 PROTEIN-RELATED"/>
    <property type="match status" value="1"/>
</dbReference>
<sequence>MRMTPALLFLGGLIVFWAAVVTMVFMPASMMRYPPSDIWRPMTAEETAGFKLFVQNGCTYCHTQFIRTIDWDLGAERISEAGDYHGMEPAIVGTERTGPDLAQEGGEHPDDWHLAHFINPRFTRPVSLMPAWEFLGPESLGQLTAYVQFEGMKNADYRVARQAYWKAETVAAFAKGFDFNVEWLHSHVPETWRTMPNPYPATEAGLERGKKIYQQFCTGCHGPIGDGQGPAAPYLDPQPLNFTTLRRHLVDGRYIGGIFYFQIMNGVTGSAMPYFKRDLESEKIWDLANYLAVSFLGYTDAGIGPKGIDAAYEPAWKNTFDPPNREGFSHGLGFVHGRPRSGP</sequence>
<evidence type="ECO:0000256" key="4">
    <source>
        <dbReference type="PROSITE-ProRule" id="PRU00433"/>
    </source>
</evidence>
<keyword evidence="3 4" id="KW-0408">Iron</keyword>
<accession>I2Q387</accession>
<dbReference type="InterPro" id="IPR003468">
    <property type="entry name" value="Cyt_c_oxidase_monohaem-su/FixO"/>
</dbReference>
<dbReference type="AlphaFoldDB" id="I2Q387"/>
<proteinExistence type="predicted"/>
<keyword evidence="2 4" id="KW-0479">Metal-binding</keyword>
<evidence type="ECO:0000256" key="5">
    <source>
        <dbReference type="SAM" id="Phobius"/>
    </source>
</evidence>
<dbReference type="SUPFAM" id="SSF46626">
    <property type="entry name" value="Cytochrome c"/>
    <property type="match status" value="2"/>
</dbReference>
<dbReference type="GO" id="GO:0046872">
    <property type="term" value="F:metal ion binding"/>
    <property type="evidence" value="ECO:0007669"/>
    <property type="project" value="UniProtKB-KW"/>
</dbReference>
<keyword evidence="1 4" id="KW-0349">Heme</keyword>
<keyword evidence="5" id="KW-0812">Transmembrane</keyword>
<dbReference type="InterPro" id="IPR036909">
    <property type="entry name" value="Cyt_c-like_dom_sf"/>
</dbReference>
<keyword evidence="5" id="KW-1133">Transmembrane helix</keyword>
<evidence type="ECO:0000256" key="2">
    <source>
        <dbReference type="ARBA" id="ARBA00022723"/>
    </source>
</evidence>
<dbReference type="GO" id="GO:0020037">
    <property type="term" value="F:heme binding"/>
    <property type="evidence" value="ECO:0007669"/>
    <property type="project" value="InterPro"/>
</dbReference>
<reference evidence="7" key="1">
    <citation type="submission" date="2011-11" db="EMBL/GenBank/DDBJ databases">
        <title>Improved High-Quality Draft sequence of Desulfovibrio sp. U5L.</title>
        <authorList>
            <consortium name="US DOE Joint Genome Institute"/>
            <person name="Lucas S."/>
            <person name="Han J."/>
            <person name="Lapidus A."/>
            <person name="Cheng J.-F."/>
            <person name="Goodwin L."/>
            <person name="Pitluck S."/>
            <person name="Peters L."/>
            <person name="Ovchinnikova G."/>
            <person name="Held B."/>
            <person name="Detter J.C."/>
            <person name="Han C."/>
            <person name="Tapia R."/>
            <person name="Land M."/>
            <person name="Hauser L."/>
            <person name="Kyrpides N."/>
            <person name="Ivanova N."/>
            <person name="Pagani I."/>
            <person name="Gabster J."/>
            <person name="Walker C."/>
            <person name="Stolyar S."/>
            <person name="Stahl D."/>
            <person name="Arkin A."/>
            <person name="Dehal P."/>
            <person name="Hazen T."/>
            <person name="Woyke T."/>
        </authorList>
    </citation>
    <scope>NUCLEOTIDE SEQUENCE [LARGE SCALE GENOMIC DNA]</scope>
    <source>
        <strain evidence="7">U5L</strain>
    </source>
</reference>
<protein>
    <submittedName>
        <fullName evidence="7">Cbb3-type cytochrome oxidase, cytochrome c subunit</fullName>
    </submittedName>
</protein>
<dbReference type="eggNOG" id="COG2993">
    <property type="taxonomic scope" value="Bacteria"/>
</dbReference>
<dbReference type="HOGENOM" id="CLU_050647_0_0_7"/>
<evidence type="ECO:0000256" key="3">
    <source>
        <dbReference type="ARBA" id="ARBA00023004"/>
    </source>
</evidence>
<keyword evidence="5" id="KW-0472">Membrane</keyword>
<dbReference type="PROSITE" id="PS51007">
    <property type="entry name" value="CYTC"/>
    <property type="match status" value="2"/>
</dbReference>